<comment type="catalytic activity">
    <reaction evidence="1">
        <text>S-ubiquitinyl-[E2 ubiquitin-conjugating enzyme]-L-cysteine + [acceptor protein]-L-lysine = [E2 ubiquitin-conjugating enzyme]-L-cysteine + N(6)-ubiquitinyl-[acceptor protein]-L-lysine.</text>
        <dbReference type="EC" id="2.3.2.27"/>
    </reaction>
</comment>
<dbReference type="FunFam" id="3.30.40.10:FF:000127">
    <property type="entry name" value="E3 ubiquitin-protein ligase RNF181"/>
    <property type="match status" value="1"/>
</dbReference>
<dbReference type="Proteomes" id="UP000230069">
    <property type="component" value="Unassembled WGS sequence"/>
</dbReference>
<dbReference type="GO" id="GO:0005737">
    <property type="term" value="C:cytoplasm"/>
    <property type="evidence" value="ECO:0007669"/>
    <property type="project" value="TreeGrafter"/>
</dbReference>
<sequence>MASSVDHCKEKLKNLNLEETESEDSLKQNLQNLQKQLGKKQTFEQAVSSIKSILIHYYSSASPSLRKLIYSVVCRVATILQTRYTSPGFWLAGKGLFEEAQRLVTESSERKHLNTCISKSLDHLHELENQPEASPFTATRGGSYLFEGHLTVDPEPPQPHWMVARNFLERIAESSQTERGNDETLNAFIQQLATSTGSFPDTNMEEAIEASLQLVGAKRPRPPASKDVVKKLPVINVTEEVLMRLGSARECSVCKEDLIIDDKLQELPCKHLYHPLCLKPWLDQHNSCPDCRYELPTDDHAYEGQKERDKEDEEERKGAANALRGGEFMYV</sequence>
<organism evidence="10 11">
    <name type="scientific">Aquilegia coerulea</name>
    <name type="common">Rocky mountain columbine</name>
    <dbReference type="NCBI Taxonomy" id="218851"/>
    <lineage>
        <taxon>Eukaryota</taxon>
        <taxon>Viridiplantae</taxon>
        <taxon>Streptophyta</taxon>
        <taxon>Embryophyta</taxon>
        <taxon>Tracheophyta</taxon>
        <taxon>Spermatophyta</taxon>
        <taxon>Magnoliopsida</taxon>
        <taxon>Ranunculales</taxon>
        <taxon>Ranunculaceae</taxon>
        <taxon>Thalictroideae</taxon>
        <taxon>Aquilegia</taxon>
    </lineage>
</organism>
<dbReference type="AlphaFoldDB" id="A0A2G5DIA2"/>
<feature type="domain" description="RING-type" evidence="9">
    <location>
        <begin position="251"/>
        <end position="292"/>
    </location>
</feature>
<dbReference type="SUPFAM" id="SSF57850">
    <property type="entry name" value="RING/U-box"/>
    <property type="match status" value="1"/>
</dbReference>
<dbReference type="PANTHER" id="PTHR15710:SF4">
    <property type="entry name" value="E3 UBIQUITIN-PROTEIN LIGASE AIP2"/>
    <property type="match status" value="1"/>
</dbReference>
<dbReference type="Gene3D" id="3.30.40.10">
    <property type="entry name" value="Zinc/RING finger domain, C3HC4 (zinc finger)"/>
    <property type="match status" value="1"/>
</dbReference>
<evidence type="ECO:0000256" key="7">
    <source>
        <dbReference type="ARBA" id="ARBA00022833"/>
    </source>
</evidence>
<dbReference type="EMBL" id="KZ305037">
    <property type="protein sequence ID" value="PIA43245.1"/>
    <property type="molecule type" value="Genomic_DNA"/>
</dbReference>
<keyword evidence="11" id="KW-1185">Reference proteome</keyword>
<protein>
    <recommendedName>
        <fullName evidence="2">RING-type E3 ubiquitin transferase</fullName>
        <ecNumber evidence="2">2.3.2.27</ecNumber>
    </recommendedName>
</protein>
<dbReference type="GO" id="GO:0008270">
    <property type="term" value="F:zinc ion binding"/>
    <property type="evidence" value="ECO:0007669"/>
    <property type="project" value="UniProtKB-KW"/>
</dbReference>
<dbReference type="InterPro" id="IPR013083">
    <property type="entry name" value="Znf_RING/FYVE/PHD"/>
</dbReference>
<dbReference type="GO" id="GO:0016567">
    <property type="term" value="P:protein ubiquitination"/>
    <property type="evidence" value="ECO:0007669"/>
    <property type="project" value="TreeGrafter"/>
</dbReference>
<dbReference type="GO" id="GO:0061630">
    <property type="term" value="F:ubiquitin protein ligase activity"/>
    <property type="evidence" value="ECO:0007669"/>
    <property type="project" value="UniProtKB-EC"/>
</dbReference>
<evidence type="ECO:0000256" key="1">
    <source>
        <dbReference type="ARBA" id="ARBA00000900"/>
    </source>
</evidence>
<proteinExistence type="predicted"/>
<dbReference type="InterPro" id="IPR001841">
    <property type="entry name" value="Znf_RING"/>
</dbReference>
<evidence type="ECO:0000259" key="9">
    <source>
        <dbReference type="PROSITE" id="PS50089"/>
    </source>
</evidence>
<accession>A0A2G5DIA2</accession>
<evidence type="ECO:0000256" key="4">
    <source>
        <dbReference type="ARBA" id="ARBA00022723"/>
    </source>
</evidence>
<evidence type="ECO:0000256" key="2">
    <source>
        <dbReference type="ARBA" id="ARBA00012483"/>
    </source>
</evidence>
<keyword evidence="6" id="KW-0833">Ubl conjugation pathway</keyword>
<dbReference type="FunCoup" id="A0A2G5DIA2">
    <property type="interactions" value="690"/>
</dbReference>
<dbReference type="SMART" id="SM00184">
    <property type="entry name" value="RING"/>
    <property type="match status" value="1"/>
</dbReference>
<dbReference type="PANTHER" id="PTHR15710">
    <property type="entry name" value="E3 UBIQUITIN-PROTEIN LIGASE PRAJA"/>
    <property type="match status" value="1"/>
</dbReference>
<keyword evidence="4" id="KW-0479">Metal-binding</keyword>
<reference evidence="10 11" key="1">
    <citation type="submission" date="2017-09" db="EMBL/GenBank/DDBJ databases">
        <title>WGS assembly of Aquilegia coerulea Goldsmith.</title>
        <authorList>
            <person name="Hodges S."/>
            <person name="Kramer E."/>
            <person name="Nordborg M."/>
            <person name="Tomkins J."/>
            <person name="Borevitz J."/>
            <person name="Derieg N."/>
            <person name="Yan J."/>
            <person name="Mihaltcheva S."/>
            <person name="Hayes R.D."/>
            <person name="Rokhsar D."/>
        </authorList>
    </citation>
    <scope>NUCLEOTIDE SEQUENCE [LARGE SCALE GENOMIC DNA]</scope>
    <source>
        <strain evidence="11">cv. Goldsmith</strain>
    </source>
</reference>
<dbReference type="Pfam" id="PF13639">
    <property type="entry name" value="zf-RING_2"/>
    <property type="match status" value="1"/>
</dbReference>
<dbReference type="STRING" id="218851.A0A2G5DIA2"/>
<evidence type="ECO:0000313" key="10">
    <source>
        <dbReference type="EMBL" id="PIA43245.1"/>
    </source>
</evidence>
<dbReference type="EC" id="2.3.2.27" evidence="2"/>
<dbReference type="OrthoDB" id="8062037at2759"/>
<evidence type="ECO:0000256" key="8">
    <source>
        <dbReference type="PROSITE-ProRule" id="PRU00175"/>
    </source>
</evidence>
<evidence type="ECO:0000256" key="6">
    <source>
        <dbReference type="ARBA" id="ARBA00022786"/>
    </source>
</evidence>
<dbReference type="InParanoid" id="A0A2G5DIA2"/>
<gene>
    <name evidence="10" type="ORF">AQUCO_02000582v1</name>
</gene>
<evidence type="ECO:0000256" key="3">
    <source>
        <dbReference type="ARBA" id="ARBA00022679"/>
    </source>
</evidence>
<keyword evidence="3" id="KW-0808">Transferase</keyword>
<name>A0A2G5DIA2_AQUCA</name>
<keyword evidence="5 8" id="KW-0863">Zinc-finger</keyword>
<dbReference type="CDD" id="cd16667">
    <property type="entry name" value="RING-H2_RNF126-like"/>
    <property type="match status" value="1"/>
</dbReference>
<evidence type="ECO:0000256" key="5">
    <source>
        <dbReference type="ARBA" id="ARBA00022771"/>
    </source>
</evidence>
<dbReference type="PROSITE" id="PS50089">
    <property type="entry name" value="ZF_RING_2"/>
    <property type="match status" value="1"/>
</dbReference>
<keyword evidence="7" id="KW-0862">Zinc</keyword>
<evidence type="ECO:0000313" key="11">
    <source>
        <dbReference type="Proteomes" id="UP000230069"/>
    </source>
</evidence>